<evidence type="ECO:0000313" key="12">
    <source>
        <dbReference type="Proteomes" id="UP000178650"/>
    </source>
</evidence>
<evidence type="ECO:0000256" key="4">
    <source>
        <dbReference type="ARBA" id="ARBA00022448"/>
    </source>
</evidence>
<comment type="function">
    <text evidence="1 10">Produces ATP from ADP in the presence of a proton gradient across the membrane. The gamma chain is believed to be important in regulating ATPase activity and the flow of protons through the CF(0) complex.</text>
</comment>
<evidence type="ECO:0000256" key="9">
    <source>
        <dbReference type="ARBA" id="ARBA00023310"/>
    </source>
</evidence>
<keyword evidence="9 10" id="KW-0066">ATP synthesis</keyword>
<dbReference type="GO" id="GO:0046933">
    <property type="term" value="F:proton-transporting ATP synthase activity, rotational mechanism"/>
    <property type="evidence" value="ECO:0007669"/>
    <property type="project" value="UniProtKB-UniRule"/>
</dbReference>
<dbReference type="CDD" id="cd12151">
    <property type="entry name" value="F1-ATPase_gamma"/>
    <property type="match status" value="1"/>
</dbReference>
<keyword evidence="4 10" id="KW-0813">Transport</keyword>
<proteinExistence type="inferred from homology"/>
<dbReference type="EMBL" id="MHPJ01000017">
    <property type="protein sequence ID" value="OGZ78576.1"/>
    <property type="molecule type" value="Genomic_DNA"/>
</dbReference>
<dbReference type="HAMAP" id="MF_00815">
    <property type="entry name" value="ATP_synth_gamma_bact"/>
    <property type="match status" value="1"/>
</dbReference>
<comment type="subcellular location">
    <subcellularLocation>
        <location evidence="10">Cell membrane</location>
        <topology evidence="10">Peripheral membrane protein</topology>
    </subcellularLocation>
    <subcellularLocation>
        <location evidence="2">Membrane</location>
        <topology evidence="2">Peripheral membrane protein</topology>
    </subcellularLocation>
</comment>
<sequence length="328" mass="37093">MESPQNIKKRLKSVNNINQITKAMELVSATKMRKSQQIALDSRPYSFAALELLANVSALEDLKKWNIPLFEVRKNIKRVLFVLVASDKGLAGAFNSSVFKKFAAHFSKWASLARPKGAGREDHIFLAIGEKANAYLQKQGYNIVKKFTQAGDFTTPEQVKPIIDFIVQGYLEKKWDRVIIISTHFRSALKQEPHVRRVLPIDFDHVADTIKQIIPERGKFAELIKEQNINFVPNRNPSAGSGLREYTIEPAPEKVLEKLAEHLFFMQIYHLILEANASEHSARRMAMKTASDNACDLGEKLNLQYNKSRQSRITTEIAEISAGAEAQS</sequence>
<dbReference type="AlphaFoldDB" id="A0A1G2IUQ9"/>
<keyword evidence="7 10" id="KW-0472">Membrane</keyword>
<comment type="subunit">
    <text evidence="10">F-type ATPases have 2 components, CF(1) - the catalytic core - and CF(0) - the membrane proton channel. CF(1) has five subunits: alpha(3), beta(3), gamma(1), delta(1), epsilon(1). CF(0) has three main subunits: a, b and c.</text>
</comment>
<dbReference type="GO" id="GO:0005524">
    <property type="term" value="F:ATP binding"/>
    <property type="evidence" value="ECO:0007669"/>
    <property type="project" value="UniProtKB-UniRule"/>
</dbReference>
<dbReference type="GO" id="GO:0005886">
    <property type="term" value="C:plasma membrane"/>
    <property type="evidence" value="ECO:0007669"/>
    <property type="project" value="UniProtKB-SubCell"/>
</dbReference>
<reference evidence="11 12" key="1">
    <citation type="journal article" date="2016" name="Nat. Commun.">
        <title>Thousands of microbial genomes shed light on interconnected biogeochemical processes in an aquifer system.</title>
        <authorList>
            <person name="Anantharaman K."/>
            <person name="Brown C.T."/>
            <person name="Hug L.A."/>
            <person name="Sharon I."/>
            <person name="Castelle C.J."/>
            <person name="Probst A.J."/>
            <person name="Thomas B.C."/>
            <person name="Singh A."/>
            <person name="Wilkins M.J."/>
            <person name="Karaoz U."/>
            <person name="Brodie E.L."/>
            <person name="Williams K.H."/>
            <person name="Hubbard S.S."/>
            <person name="Banfield J.F."/>
        </authorList>
    </citation>
    <scope>NUCLEOTIDE SEQUENCE [LARGE SCALE GENOMIC DNA]</scope>
</reference>
<dbReference type="GO" id="GO:0045259">
    <property type="term" value="C:proton-transporting ATP synthase complex"/>
    <property type="evidence" value="ECO:0007669"/>
    <property type="project" value="UniProtKB-KW"/>
</dbReference>
<evidence type="ECO:0000256" key="2">
    <source>
        <dbReference type="ARBA" id="ARBA00004170"/>
    </source>
</evidence>
<evidence type="ECO:0000256" key="1">
    <source>
        <dbReference type="ARBA" id="ARBA00003456"/>
    </source>
</evidence>
<dbReference type="Proteomes" id="UP000178650">
    <property type="component" value="Unassembled WGS sequence"/>
</dbReference>
<evidence type="ECO:0000313" key="11">
    <source>
        <dbReference type="EMBL" id="OGZ78576.1"/>
    </source>
</evidence>
<protein>
    <recommendedName>
        <fullName evidence="10">ATP synthase gamma chain</fullName>
    </recommendedName>
    <alternativeName>
        <fullName evidence="10">ATP synthase F1 sector gamma subunit</fullName>
    </alternativeName>
    <alternativeName>
        <fullName evidence="10">F-ATPase gamma subunit</fullName>
    </alternativeName>
</protein>
<dbReference type="PROSITE" id="PS00153">
    <property type="entry name" value="ATPASE_GAMMA"/>
    <property type="match status" value="1"/>
</dbReference>
<dbReference type="NCBIfam" id="TIGR01146">
    <property type="entry name" value="ATPsyn_F1gamma"/>
    <property type="match status" value="1"/>
</dbReference>
<evidence type="ECO:0000256" key="7">
    <source>
        <dbReference type="ARBA" id="ARBA00023136"/>
    </source>
</evidence>
<dbReference type="PANTHER" id="PTHR11693:SF22">
    <property type="entry name" value="ATP SYNTHASE SUBUNIT GAMMA, MITOCHONDRIAL"/>
    <property type="match status" value="1"/>
</dbReference>
<accession>A0A1G2IUQ9</accession>
<dbReference type="InterPro" id="IPR000131">
    <property type="entry name" value="ATP_synth_F1_gsu"/>
</dbReference>
<dbReference type="PRINTS" id="PR00126">
    <property type="entry name" value="ATPASEGAMMA"/>
</dbReference>
<dbReference type="STRING" id="1802223.A2358_01730"/>
<keyword evidence="8 10" id="KW-0139">CF(1)</keyword>
<organism evidence="11 12">
    <name type="scientific">Candidatus Staskawiczbacteria bacterium RIFOXYB1_FULL_37_44</name>
    <dbReference type="NCBI Taxonomy" id="1802223"/>
    <lineage>
        <taxon>Bacteria</taxon>
        <taxon>Candidatus Staskawicziibacteriota</taxon>
    </lineage>
</organism>
<keyword evidence="10" id="KW-1003">Cell membrane</keyword>
<evidence type="ECO:0000256" key="8">
    <source>
        <dbReference type="ARBA" id="ARBA00023196"/>
    </source>
</evidence>
<evidence type="ECO:0000256" key="10">
    <source>
        <dbReference type="HAMAP-Rule" id="MF_00815"/>
    </source>
</evidence>
<dbReference type="Pfam" id="PF00231">
    <property type="entry name" value="ATP-synt"/>
    <property type="match status" value="1"/>
</dbReference>
<dbReference type="InterPro" id="IPR035968">
    <property type="entry name" value="ATP_synth_F1_ATPase_gsu"/>
</dbReference>
<name>A0A1G2IUQ9_9BACT</name>
<dbReference type="InterPro" id="IPR023632">
    <property type="entry name" value="ATP_synth_F1_gsu_CS"/>
</dbReference>
<keyword evidence="6 10" id="KW-0406">Ion transport</keyword>
<dbReference type="Gene3D" id="3.40.1380.10">
    <property type="match status" value="1"/>
</dbReference>
<evidence type="ECO:0000256" key="3">
    <source>
        <dbReference type="ARBA" id="ARBA00007681"/>
    </source>
</evidence>
<evidence type="ECO:0000256" key="6">
    <source>
        <dbReference type="ARBA" id="ARBA00023065"/>
    </source>
</evidence>
<keyword evidence="5 10" id="KW-0375">Hydrogen ion transport</keyword>
<dbReference type="GO" id="GO:0042777">
    <property type="term" value="P:proton motive force-driven plasma membrane ATP synthesis"/>
    <property type="evidence" value="ECO:0007669"/>
    <property type="project" value="UniProtKB-UniRule"/>
</dbReference>
<dbReference type="Gene3D" id="1.10.287.80">
    <property type="entry name" value="ATP synthase, gamma subunit, helix hairpin domain"/>
    <property type="match status" value="2"/>
</dbReference>
<evidence type="ECO:0000256" key="5">
    <source>
        <dbReference type="ARBA" id="ARBA00022781"/>
    </source>
</evidence>
<comment type="similarity">
    <text evidence="3 10">Belongs to the ATPase gamma chain family.</text>
</comment>
<comment type="caution">
    <text evidence="11">The sequence shown here is derived from an EMBL/GenBank/DDBJ whole genome shotgun (WGS) entry which is preliminary data.</text>
</comment>
<dbReference type="PANTHER" id="PTHR11693">
    <property type="entry name" value="ATP SYNTHASE GAMMA CHAIN"/>
    <property type="match status" value="1"/>
</dbReference>
<dbReference type="SUPFAM" id="SSF52943">
    <property type="entry name" value="ATP synthase (F1-ATPase), gamma subunit"/>
    <property type="match status" value="1"/>
</dbReference>
<gene>
    <name evidence="10" type="primary">atpG</name>
    <name evidence="11" type="ORF">A2358_01730</name>
</gene>